<keyword evidence="7 11" id="KW-0808">Transferase</keyword>
<evidence type="ECO:0000256" key="10">
    <source>
        <dbReference type="ARBA" id="ARBA00047481"/>
    </source>
</evidence>
<dbReference type="InterPro" id="IPR015422">
    <property type="entry name" value="PyrdxlP-dep_Trfase_small"/>
</dbReference>
<keyword evidence="5 11" id="KW-0032">Aminotransferase</keyword>
<dbReference type="Gene3D" id="3.40.640.10">
    <property type="entry name" value="Type I PLP-dependent aspartate aminotransferase-like (Major domain)"/>
    <property type="match status" value="1"/>
</dbReference>
<evidence type="ECO:0000313" key="14">
    <source>
        <dbReference type="EMBL" id="VFK27852.1"/>
    </source>
</evidence>
<dbReference type="GO" id="GO:0030170">
    <property type="term" value="F:pyridoxal phosphate binding"/>
    <property type="evidence" value="ECO:0007669"/>
    <property type="project" value="InterPro"/>
</dbReference>
<dbReference type="GO" id="GO:0004400">
    <property type="term" value="F:histidinol-phosphate transaminase activity"/>
    <property type="evidence" value="ECO:0007669"/>
    <property type="project" value="UniProtKB-UniRule"/>
</dbReference>
<dbReference type="HAMAP" id="MF_01023">
    <property type="entry name" value="HisC_aminotrans_2"/>
    <property type="match status" value="1"/>
</dbReference>
<dbReference type="EMBL" id="CAADFM010000062">
    <property type="protein sequence ID" value="VFK11943.1"/>
    <property type="molecule type" value="Genomic_DNA"/>
</dbReference>
<gene>
    <name evidence="11" type="primary">hisC</name>
    <name evidence="13" type="ORF">BECKLPF1236A_GA0070988_100622</name>
    <name evidence="14" type="ORF">BECKLPF1236C_GA0070990_100544</name>
</gene>
<organism evidence="14">
    <name type="scientific">Candidatus Kentrum sp. LPFa</name>
    <dbReference type="NCBI Taxonomy" id="2126335"/>
    <lineage>
        <taxon>Bacteria</taxon>
        <taxon>Pseudomonadati</taxon>
        <taxon>Pseudomonadota</taxon>
        <taxon>Gammaproteobacteria</taxon>
        <taxon>Candidatus Kentrum</taxon>
    </lineage>
</organism>
<dbReference type="Gene3D" id="3.90.1150.10">
    <property type="entry name" value="Aspartate Aminotransferase, domain 1"/>
    <property type="match status" value="1"/>
</dbReference>
<sequence>MPCREALLVMSPATLIDKWVRPEIRALAGYCVPDAVDLIKLDAMENPYPWPDDLKAIWQERLRDVPINRYPAPFPRALAQRLRESMGITGEMAILFGNGSDELIQLVMLLLAGPGRCVLAPEPTFVMYRLIALALGLEFIGIPLRDDFALDRAAMLAAVEKHQPAVIFLSYPNNPTGGLFDSDDMSALLAATPGLVVIDEAYTSFAQASKMDWLPDHSNLIILRTLSKLGFAGLRLGFAVGDPAWIREMDKLRLPYNINALTQVSASLALENLPLFEAQVAHIRRDRQDLFRRLVAMAGVTAWPSHANFILFRVETQRADAIHAKLRDRGILIKNLHGSHPRLRDCLRVTVGKPQENRAFLDALQALLP</sequence>
<comment type="catalytic activity">
    <reaction evidence="10 11">
        <text>L-histidinol phosphate + 2-oxoglutarate = 3-(imidazol-4-yl)-2-oxopropyl phosphate + L-glutamate</text>
        <dbReference type="Rhea" id="RHEA:23744"/>
        <dbReference type="ChEBI" id="CHEBI:16810"/>
        <dbReference type="ChEBI" id="CHEBI:29985"/>
        <dbReference type="ChEBI" id="CHEBI:57766"/>
        <dbReference type="ChEBI" id="CHEBI:57980"/>
        <dbReference type="EC" id="2.6.1.9"/>
    </reaction>
</comment>
<comment type="similarity">
    <text evidence="3 11">Belongs to the class-II pyridoxal-phosphate-dependent aminotransferase family. Histidinol-phosphate aminotransferase subfamily.</text>
</comment>
<dbReference type="InterPro" id="IPR015424">
    <property type="entry name" value="PyrdxlP-dep_Trfase"/>
</dbReference>
<dbReference type="UniPathway" id="UPA00031">
    <property type="reaction ID" value="UER00012"/>
</dbReference>
<evidence type="ECO:0000256" key="11">
    <source>
        <dbReference type="HAMAP-Rule" id="MF_01023"/>
    </source>
</evidence>
<evidence type="ECO:0000256" key="8">
    <source>
        <dbReference type="ARBA" id="ARBA00022898"/>
    </source>
</evidence>
<evidence type="ECO:0000256" key="7">
    <source>
        <dbReference type="ARBA" id="ARBA00022679"/>
    </source>
</evidence>
<keyword evidence="6 11" id="KW-0028">Amino-acid biosynthesis</keyword>
<feature type="modified residue" description="N6-(pyridoxal phosphate)lysine" evidence="11">
    <location>
        <position position="228"/>
    </location>
</feature>
<comment type="subunit">
    <text evidence="4 11">Homodimer.</text>
</comment>
<dbReference type="AlphaFoldDB" id="A0A450XEX4"/>
<name>A0A450XEX4_9GAMM</name>
<dbReference type="InterPro" id="IPR004839">
    <property type="entry name" value="Aminotransferase_I/II_large"/>
</dbReference>
<dbReference type="EC" id="2.6.1.9" evidence="11"/>
<accession>A0A450XEX4</accession>
<protein>
    <recommendedName>
        <fullName evidence="11">Histidinol-phosphate aminotransferase</fullName>
        <ecNumber evidence="11">2.6.1.9</ecNumber>
    </recommendedName>
    <alternativeName>
        <fullName evidence="11">Imidazole acetol-phosphate transaminase</fullName>
    </alternativeName>
</protein>
<comment type="pathway">
    <text evidence="2 11">Amino-acid biosynthesis; L-histidine biosynthesis; L-histidine from 5-phospho-alpha-D-ribose 1-diphosphate: step 7/9.</text>
</comment>
<evidence type="ECO:0000256" key="1">
    <source>
        <dbReference type="ARBA" id="ARBA00001933"/>
    </source>
</evidence>
<dbReference type="PANTHER" id="PTHR42885">
    <property type="entry name" value="HISTIDINOL-PHOSPHATE AMINOTRANSFERASE-RELATED"/>
    <property type="match status" value="1"/>
</dbReference>
<dbReference type="Pfam" id="PF00155">
    <property type="entry name" value="Aminotran_1_2"/>
    <property type="match status" value="1"/>
</dbReference>
<evidence type="ECO:0000256" key="9">
    <source>
        <dbReference type="ARBA" id="ARBA00023102"/>
    </source>
</evidence>
<dbReference type="SUPFAM" id="SSF53383">
    <property type="entry name" value="PLP-dependent transferases"/>
    <property type="match status" value="1"/>
</dbReference>
<dbReference type="CDD" id="cd00609">
    <property type="entry name" value="AAT_like"/>
    <property type="match status" value="1"/>
</dbReference>
<dbReference type="NCBIfam" id="TIGR01141">
    <property type="entry name" value="hisC"/>
    <property type="match status" value="1"/>
</dbReference>
<dbReference type="EMBL" id="CAADFP010000054">
    <property type="protein sequence ID" value="VFK27852.1"/>
    <property type="molecule type" value="Genomic_DNA"/>
</dbReference>
<evidence type="ECO:0000259" key="12">
    <source>
        <dbReference type="Pfam" id="PF00155"/>
    </source>
</evidence>
<evidence type="ECO:0000256" key="3">
    <source>
        <dbReference type="ARBA" id="ARBA00007970"/>
    </source>
</evidence>
<evidence type="ECO:0000256" key="2">
    <source>
        <dbReference type="ARBA" id="ARBA00005011"/>
    </source>
</evidence>
<reference evidence="14" key="1">
    <citation type="submission" date="2019-02" db="EMBL/GenBank/DDBJ databases">
        <authorList>
            <person name="Gruber-Vodicka R. H."/>
            <person name="Seah K. B. B."/>
        </authorList>
    </citation>
    <scope>NUCLEOTIDE SEQUENCE</scope>
    <source>
        <strain evidence="13">BECK_S312</strain>
        <strain evidence="14">BECK_S426</strain>
    </source>
</reference>
<evidence type="ECO:0000256" key="5">
    <source>
        <dbReference type="ARBA" id="ARBA00022576"/>
    </source>
</evidence>
<proteinExistence type="inferred from homology"/>
<dbReference type="InterPro" id="IPR005861">
    <property type="entry name" value="HisP_aminotrans"/>
</dbReference>
<evidence type="ECO:0000256" key="4">
    <source>
        <dbReference type="ARBA" id="ARBA00011738"/>
    </source>
</evidence>
<evidence type="ECO:0000313" key="13">
    <source>
        <dbReference type="EMBL" id="VFK11943.1"/>
    </source>
</evidence>
<evidence type="ECO:0000256" key="6">
    <source>
        <dbReference type="ARBA" id="ARBA00022605"/>
    </source>
</evidence>
<dbReference type="PANTHER" id="PTHR42885:SF2">
    <property type="entry name" value="HISTIDINOL-PHOSPHATE AMINOTRANSFERASE"/>
    <property type="match status" value="1"/>
</dbReference>
<keyword evidence="8 11" id="KW-0663">Pyridoxal phosphate</keyword>
<feature type="domain" description="Aminotransferase class I/classII large" evidence="12">
    <location>
        <begin position="37"/>
        <end position="364"/>
    </location>
</feature>
<dbReference type="InterPro" id="IPR015421">
    <property type="entry name" value="PyrdxlP-dep_Trfase_major"/>
</dbReference>
<keyword evidence="9 11" id="KW-0368">Histidine biosynthesis</keyword>
<dbReference type="GO" id="GO:0000105">
    <property type="term" value="P:L-histidine biosynthetic process"/>
    <property type="evidence" value="ECO:0007669"/>
    <property type="project" value="UniProtKB-UniRule"/>
</dbReference>
<comment type="cofactor">
    <cofactor evidence="1 11">
        <name>pyridoxal 5'-phosphate</name>
        <dbReference type="ChEBI" id="CHEBI:597326"/>
    </cofactor>
</comment>